<comment type="caution">
    <text evidence="3">The sequence shown here is derived from an EMBL/GenBank/DDBJ whole genome shotgun (WGS) entry which is preliminary data.</text>
</comment>
<evidence type="ECO:0000256" key="1">
    <source>
        <dbReference type="SAM" id="SignalP"/>
    </source>
</evidence>
<evidence type="ECO:0000313" key="4">
    <source>
        <dbReference type="Proteomes" id="UP001605036"/>
    </source>
</evidence>
<evidence type="ECO:0000259" key="2">
    <source>
        <dbReference type="PROSITE" id="PS51485"/>
    </source>
</evidence>
<name>A0ABD1Z8G9_9MARC</name>
<dbReference type="EMBL" id="JBHFFA010000002">
    <property type="protein sequence ID" value="KAL2644091.1"/>
    <property type="molecule type" value="Genomic_DNA"/>
</dbReference>
<dbReference type="PANTHER" id="PTHR33021:SF350">
    <property type="entry name" value="UCLACYANIN-2"/>
    <property type="match status" value="1"/>
</dbReference>
<gene>
    <name evidence="3" type="ORF">R1flu_011678</name>
</gene>
<protein>
    <recommendedName>
        <fullName evidence="2">Phytocyanin domain-containing protein</fullName>
    </recommendedName>
</protein>
<dbReference type="PROSITE" id="PS51485">
    <property type="entry name" value="PHYTOCYANIN"/>
    <property type="match status" value="1"/>
</dbReference>
<feature type="domain" description="Phytocyanin" evidence="2">
    <location>
        <begin position="34"/>
        <end position="124"/>
    </location>
</feature>
<feature type="chain" id="PRO_5044757279" description="Phytocyanin domain-containing protein" evidence="1">
    <location>
        <begin position="33"/>
        <end position="124"/>
    </location>
</feature>
<dbReference type="InterPro" id="IPR008972">
    <property type="entry name" value="Cupredoxin"/>
</dbReference>
<dbReference type="AlphaFoldDB" id="A0ABD1Z8G9"/>
<reference evidence="3 4" key="1">
    <citation type="submission" date="2024-09" db="EMBL/GenBank/DDBJ databases">
        <title>Chromosome-scale assembly of Riccia fluitans.</title>
        <authorList>
            <person name="Paukszto L."/>
            <person name="Sawicki J."/>
            <person name="Karawczyk K."/>
            <person name="Piernik-Szablinska J."/>
            <person name="Szczecinska M."/>
            <person name="Mazdziarz M."/>
        </authorList>
    </citation>
    <scope>NUCLEOTIDE SEQUENCE [LARGE SCALE GENOMIC DNA]</scope>
    <source>
        <strain evidence="3">Rf_01</strain>
        <tissue evidence="3">Aerial parts of the thallus</tissue>
    </source>
</reference>
<dbReference type="Proteomes" id="UP001605036">
    <property type="component" value="Unassembled WGS sequence"/>
</dbReference>
<dbReference type="Gene3D" id="2.60.40.420">
    <property type="entry name" value="Cupredoxins - blue copper proteins"/>
    <property type="match status" value="1"/>
</dbReference>
<sequence>MDHSRSQRNSKFSASALLTLLCVALLADGALAATTVNVGGSSGWTLGYNYRTWASTTRVKPWDALFFKYDPRLHNVLLVSKADFDACRTTAPWPNIHLERTTSSSPSQEPTTSSVVLPGIVLLA</sequence>
<dbReference type="InterPro" id="IPR003245">
    <property type="entry name" value="Phytocyanin_dom"/>
</dbReference>
<accession>A0ABD1Z8G9</accession>
<dbReference type="PANTHER" id="PTHR33021">
    <property type="entry name" value="BLUE COPPER PROTEIN"/>
    <property type="match status" value="1"/>
</dbReference>
<dbReference type="Pfam" id="PF02298">
    <property type="entry name" value="Cu_bind_like"/>
    <property type="match status" value="1"/>
</dbReference>
<dbReference type="SUPFAM" id="SSF49503">
    <property type="entry name" value="Cupredoxins"/>
    <property type="match status" value="1"/>
</dbReference>
<organism evidence="3 4">
    <name type="scientific">Riccia fluitans</name>
    <dbReference type="NCBI Taxonomy" id="41844"/>
    <lineage>
        <taxon>Eukaryota</taxon>
        <taxon>Viridiplantae</taxon>
        <taxon>Streptophyta</taxon>
        <taxon>Embryophyta</taxon>
        <taxon>Marchantiophyta</taxon>
        <taxon>Marchantiopsida</taxon>
        <taxon>Marchantiidae</taxon>
        <taxon>Marchantiales</taxon>
        <taxon>Ricciaceae</taxon>
        <taxon>Riccia</taxon>
    </lineage>
</organism>
<keyword evidence="1" id="KW-0732">Signal</keyword>
<dbReference type="InterPro" id="IPR039391">
    <property type="entry name" value="Phytocyanin-like"/>
</dbReference>
<feature type="signal peptide" evidence="1">
    <location>
        <begin position="1"/>
        <end position="32"/>
    </location>
</feature>
<keyword evidence="4" id="KW-1185">Reference proteome</keyword>
<proteinExistence type="predicted"/>
<evidence type="ECO:0000313" key="3">
    <source>
        <dbReference type="EMBL" id="KAL2644091.1"/>
    </source>
</evidence>